<evidence type="ECO:0000313" key="2">
    <source>
        <dbReference type="EMBL" id="MFD1330618.1"/>
    </source>
</evidence>
<dbReference type="Pfam" id="PF20254">
    <property type="entry name" value="DMFA2_C"/>
    <property type="match status" value="1"/>
</dbReference>
<dbReference type="InterPro" id="IPR013320">
    <property type="entry name" value="ConA-like_dom_sf"/>
</dbReference>
<dbReference type="Gene3D" id="2.60.120.200">
    <property type="match status" value="1"/>
</dbReference>
<comment type="caution">
    <text evidence="2">The sequence shown here is derived from an EMBL/GenBank/DDBJ whole genome shotgun (WGS) entry which is preliminary data.</text>
</comment>
<reference evidence="3" key="1">
    <citation type="journal article" date="2019" name="Int. J. Syst. Evol. Microbiol.">
        <title>The Global Catalogue of Microorganisms (GCM) 10K type strain sequencing project: providing services to taxonomists for standard genome sequencing and annotation.</title>
        <authorList>
            <consortium name="The Broad Institute Genomics Platform"/>
            <consortium name="The Broad Institute Genome Sequencing Center for Infectious Disease"/>
            <person name="Wu L."/>
            <person name="Ma J."/>
        </authorList>
    </citation>
    <scope>NUCLEOTIDE SEQUENCE [LARGE SCALE GENOMIC DNA]</scope>
    <source>
        <strain evidence="3">CCUG 61696</strain>
    </source>
</reference>
<organism evidence="2 3">
    <name type="scientific">Methylopila musalis</name>
    <dbReference type="NCBI Taxonomy" id="1134781"/>
    <lineage>
        <taxon>Bacteria</taxon>
        <taxon>Pseudomonadati</taxon>
        <taxon>Pseudomonadota</taxon>
        <taxon>Alphaproteobacteria</taxon>
        <taxon>Hyphomicrobiales</taxon>
        <taxon>Methylopilaceae</taxon>
        <taxon>Methylopila</taxon>
    </lineage>
</organism>
<dbReference type="EMBL" id="JBHTMX010000003">
    <property type="protein sequence ID" value="MFD1330618.1"/>
    <property type="molecule type" value="Genomic_DNA"/>
</dbReference>
<keyword evidence="3" id="KW-1185">Reference proteome</keyword>
<feature type="domain" description="N,N-dimethylformamidase beta subunit-like C-terminal" evidence="1">
    <location>
        <begin position="288"/>
        <end position="724"/>
    </location>
</feature>
<dbReference type="Proteomes" id="UP001597171">
    <property type="component" value="Unassembled WGS sequence"/>
</dbReference>
<proteinExistence type="predicted"/>
<protein>
    <submittedName>
        <fullName evidence="2">N,N-dimethylformamidase beta subunit family domain-containing protein</fullName>
    </submittedName>
</protein>
<evidence type="ECO:0000313" key="3">
    <source>
        <dbReference type="Proteomes" id="UP001597171"/>
    </source>
</evidence>
<evidence type="ECO:0000259" key="1">
    <source>
        <dbReference type="Pfam" id="PF20254"/>
    </source>
</evidence>
<sequence length="763" mass="84485">MLNITAYSDQISILPGETVKVMVNCEHHDYQVQMVRILCEDGHPQGPGSKLVPISSPANGAYSGRRQHILAGSYGVVPHGPALEGLSSFTLQAWVMPTTPQKGVQAIVSKLDIGSSRGFALVVDETGALGLMLANGEGREILKTDVPMLGWEWYFVAASYDAASGAVALVQIPQRDYATVEDGAILRRQATLVPAETEAPLAFASWYGGMDTGRRKMGGFFNGKIDAPRLSSGALTLDEMMMVGEAGAPGHLTRRLVGAWDFSRDISTDRITDVTAHQLHGKVVNVPTRAVTGHNWDEERHCWTDQPEMWGAIHFHDDDIYDAEWLVDFEFDAPDDLPSGLYAALITSGEDREYVPFVVRPRKGREKTICLVLPTASYLAYANEHFATNPWGGELMWFRATVLDKPHIFLNEHREYGLSCYDRHSDNSPVYYSSRFRPILNMRPLHLATNGGFGSSTWQFGADVYIVDWLTEMGFEFDIITDEDLHAQGATALKPYACVLTGSHPEYTSKEMWDAYHQFQQNGGRFMYLGGNGFYWRISYARDKPGMIEIRRAEGGSRASEPPTGEYYLSTTGEYSGMWRRQGRRAPQVLSGVGFSAEGMDISSYYRQTPDRDDIRVTWMFEGIGPEEIIGDFGLNGGGAAGLELDRADRNLGTPPHALVVCSSERHTDAYMLVCEDLLFNLPGCTGTECDWVRSDITFYETPNGGAVWSVGSIAWAGSLSHDGYRNNVSRLTANVVRRFVDPEPFSPPKLKEATATDETVFA</sequence>
<dbReference type="Pfam" id="PF13385">
    <property type="entry name" value="Laminin_G_3"/>
    <property type="match status" value="1"/>
</dbReference>
<gene>
    <name evidence="2" type="ORF">ACFQ4O_01235</name>
</gene>
<dbReference type="InterPro" id="IPR046540">
    <property type="entry name" value="DMFA2_C"/>
</dbReference>
<name>A0ABW3Z3V3_9HYPH</name>
<dbReference type="SUPFAM" id="SSF49899">
    <property type="entry name" value="Concanavalin A-like lectins/glucanases"/>
    <property type="match status" value="1"/>
</dbReference>
<accession>A0ABW3Z3V3</accession>
<dbReference type="RefSeq" id="WP_378773785.1">
    <property type="nucleotide sequence ID" value="NZ_JBHTMX010000003.1"/>
</dbReference>